<dbReference type="EMBL" id="PGCJ01000937">
    <property type="protein sequence ID" value="PLW13851.1"/>
    <property type="molecule type" value="Genomic_DNA"/>
</dbReference>
<feature type="region of interest" description="Disordered" evidence="1">
    <location>
        <begin position="453"/>
        <end position="483"/>
    </location>
</feature>
<evidence type="ECO:0000313" key="5">
    <source>
        <dbReference type="EMBL" id="PLW55684.1"/>
    </source>
</evidence>
<protein>
    <recommendedName>
        <fullName evidence="2">Rho-GAP domain-containing protein</fullName>
    </recommendedName>
</protein>
<feature type="compositionally biased region" description="Low complexity" evidence="1">
    <location>
        <begin position="1"/>
        <end position="29"/>
    </location>
</feature>
<dbReference type="Proteomes" id="UP000235388">
    <property type="component" value="Unassembled WGS sequence"/>
</dbReference>
<dbReference type="Proteomes" id="UP000235392">
    <property type="component" value="Unassembled WGS sequence"/>
</dbReference>
<dbReference type="STRING" id="200324.A0A2N5W097"/>
<dbReference type="InterPro" id="IPR001251">
    <property type="entry name" value="CRAL-TRIO_dom"/>
</dbReference>
<dbReference type="InterPro" id="IPR036865">
    <property type="entry name" value="CRAL-TRIO_dom_sf"/>
</dbReference>
<keyword evidence="6" id="KW-1185">Reference proteome</keyword>
<dbReference type="SUPFAM" id="SSF48350">
    <property type="entry name" value="GTPase activation domain, GAP"/>
    <property type="match status" value="1"/>
</dbReference>
<evidence type="ECO:0000313" key="7">
    <source>
        <dbReference type="Proteomes" id="UP000235392"/>
    </source>
</evidence>
<dbReference type="OrthoDB" id="2500493at2759"/>
<dbReference type="Pfam" id="PF00620">
    <property type="entry name" value="RhoGAP"/>
    <property type="match status" value="1"/>
</dbReference>
<dbReference type="EMBL" id="PGCJ01000029">
    <property type="protein sequence ID" value="PLW55684.1"/>
    <property type="molecule type" value="Genomic_DNA"/>
</dbReference>
<accession>A0A2N5W097</accession>
<organism evidence="5 6">
    <name type="scientific">Puccinia coronata f. sp. avenae</name>
    <dbReference type="NCBI Taxonomy" id="200324"/>
    <lineage>
        <taxon>Eukaryota</taxon>
        <taxon>Fungi</taxon>
        <taxon>Dikarya</taxon>
        <taxon>Basidiomycota</taxon>
        <taxon>Pucciniomycotina</taxon>
        <taxon>Pucciniomycetes</taxon>
        <taxon>Pucciniales</taxon>
        <taxon>Pucciniaceae</taxon>
        <taxon>Puccinia</taxon>
    </lineage>
</organism>
<dbReference type="PANTHER" id="PTHR45808:SF2">
    <property type="entry name" value="RHO GTPASE-ACTIVATING PROTEIN 68F"/>
    <property type="match status" value="1"/>
</dbReference>
<gene>
    <name evidence="5" type="ORF">PCANC_04629</name>
    <name evidence="3" type="ORF">PCANC_16739</name>
    <name evidence="4" type="ORF">PCASD_16255</name>
</gene>
<name>A0A2N5W097_9BASI</name>
<evidence type="ECO:0000313" key="3">
    <source>
        <dbReference type="EMBL" id="PLW13851.1"/>
    </source>
</evidence>
<dbReference type="PROSITE" id="PS50238">
    <property type="entry name" value="RHOGAP"/>
    <property type="match status" value="1"/>
</dbReference>
<dbReference type="AlphaFoldDB" id="A0A2N5W097"/>
<dbReference type="Gene3D" id="3.40.525.10">
    <property type="entry name" value="CRAL-TRIO lipid binding domain"/>
    <property type="match status" value="1"/>
</dbReference>
<dbReference type="Gene3D" id="1.10.555.10">
    <property type="entry name" value="Rho GTPase activation protein"/>
    <property type="match status" value="1"/>
</dbReference>
<evidence type="ECO:0000313" key="4">
    <source>
        <dbReference type="EMBL" id="PLW29052.1"/>
    </source>
</evidence>
<dbReference type="SMART" id="SM00324">
    <property type="entry name" value="RhoGAP"/>
    <property type="match status" value="1"/>
</dbReference>
<dbReference type="GO" id="GO:0005737">
    <property type="term" value="C:cytoplasm"/>
    <property type="evidence" value="ECO:0007669"/>
    <property type="project" value="TreeGrafter"/>
</dbReference>
<dbReference type="InterPro" id="IPR008936">
    <property type="entry name" value="Rho_GTPase_activation_prot"/>
</dbReference>
<feature type="compositionally biased region" description="Low complexity" evidence="1">
    <location>
        <begin position="453"/>
        <end position="475"/>
    </location>
</feature>
<sequence length="653" mass="72028">MNEHSFSIASSDSGESSSASSSASTHSNSDPAHHSQLIHRIIYSAGLDHQSHPLIVISASSFPAQLPAHLTLDSLTQQALDLFDPIISSGPYSLIIFASPAEHAPTLKQILSAYRLLTRSCRKNLNALWVVHPTFWAKMTVKVFLKTIVSWKMSRKIKWIKDLSTLASLVPIHQVCIPPEVYKYDLTIEPCIVVPPSCRQPPVFKVSLEQLMGPDGQHGIPQVIQDSANCIRSSGMKFEGLFRRPPSLTTTQIIRDAYDRRQPVKMEEYSDGAFLAASLIKLFLRELPTPIFPADFYPLFRACPSILAQPIVISHQDPSNLSAQNEAVLKYIRENILALLKPKPVFILLDYVLKLCHDLALHSEHNKMDSHNLATCLAPTMIRSSDLMSDAMMCKLPSPSLNKKSPDLGDHESKGPTSFTSILKFMISCYPLLFEEPADMNSPTCSSLSSLSNSSGFKDSQSNVYYSPSSSRPSPYDTPITNRSSIFEGSKEIPSTLLHKLFSARRPLASQFPLRCTISQVGLSHAFTMSDARSSGRHRRLEEPASPAGRLADICRRDNEKHKFATVHSAQQSHNSSRPTRGLSLLPNAFVPLPLPISPPATALVKPCTHSSTSNFLPFVSPSSSRRLSAHSSATLLDPQSRFVTSSDLNELD</sequence>
<dbReference type="Pfam" id="PF13716">
    <property type="entry name" value="CRAL_TRIO_2"/>
    <property type="match status" value="1"/>
</dbReference>
<feature type="region of interest" description="Disordered" evidence="1">
    <location>
        <begin position="1"/>
        <end position="31"/>
    </location>
</feature>
<feature type="domain" description="Rho-GAP" evidence="2">
    <location>
        <begin position="206"/>
        <end position="434"/>
    </location>
</feature>
<dbReference type="GO" id="GO:0005096">
    <property type="term" value="F:GTPase activator activity"/>
    <property type="evidence" value="ECO:0007669"/>
    <property type="project" value="TreeGrafter"/>
</dbReference>
<evidence type="ECO:0000259" key="2">
    <source>
        <dbReference type="PROSITE" id="PS50238"/>
    </source>
</evidence>
<evidence type="ECO:0000313" key="6">
    <source>
        <dbReference type="Proteomes" id="UP000235388"/>
    </source>
</evidence>
<dbReference type="GO" id="GO:0007264">
    <property type="term" value="P:small GTPase-mediated signal transduction"/>
    <property type="evidence" value="ECO:0007669"/>
    <property type="project" value="TreeGrafter"/>
</dbReference>
<evidence type="ECO:0000256" key="1">
    <source>
        <dbReference type="SAM" id="MobiDB-lite"/>
    </source>
</evidence>
<comment type="caution">
    <text evidence="5">The sequence shown here is derived from an EMBL/GenBank/DDBJ whole genome shotgun (WGS) entry which is preliminary data.</text>
</comment>
<proteinExistence type="predicted"/>
<dbReference type="CDD" id="cd00159">
    <property type="entry name" value="RhoGAP"/>
    <property type="match status" value="1"/>
</dbReference>
<reference evidence="6 7" key="1">
    <citation type="submission" date="2017-11" db="EMBL/GenBank/DDBJ databases">
        <title>De novo assembly and phasing of dikaryotic genomes from two isolates of Puccinia coronata f. sp. avenae, the causal agent of oat crown rust.</title>
        <authorList>
            <person name="Miller M.E."/>
            <person name="Zhang Y."/>
            <person name="Omidvar V."/>
            <person name="Sperschneider J."/>
            <person name="Schwessinger B."/>
            <person name="Raley C."/>
            <person name="Palmer J.M."/>
            <person name="Garnica D."/>
            <person name="Upadhyaya N."/>
            <person name="Rathjen J."/>
            <person name="Taylor J.M."/>
            <person name="Park R.F."/>
            <person name="Dodds P.N."/>
            <person name="Hirsch C.D."/>
            <person name="Kianian S.F."/>
            <person name="Figueroa M."/>
        </authorList>
    </citation>
    <scope>NUCLEOTIDE SEQUENCE [LARGE SCALE GENOMIC DNA]</scope>
    <source>
        <strain evidence="5">12NC29</strain>
        <strain evidence="4">12SD80</strain>
    </source>
</reference>
<dbReference type="InterPro" id="IPR000198">
    <property type="entry name" value="RhoGAP_dom"/>
</dbReference>
<dbReference type="EMBL" id="PGCI01000343">
    <property type="protein sequence ID" value="PLW29052.1"/>
    <property type="molecule type" value="Genomic_DNA"/>
</dbReference>
<dbReference type="PANTHER" id="PTHR45808">
    <property type="entry name" value="RHO GTPASE-ACTIVATING PROTEIN 68F"/>
    <property type="match status" value="1"/>
</dbReference>